<dbReference type="GO" id="GO:0016887">
    <property type="term" value="F:ATP hydrolysis activity"/>
    <property type="evidence" value="ECO:0007669"/>
    <property type="project" value="InterPro"/>
</dbReference>
<dbReference type="InterPro" id="IPR006121">
    <property type="entry name" value="HMA_dom"/>
</dbReference>
<dbReference type="Pfam" id="PF00702">
    <property type="entry name" value="Hydrolase"/>
    <property type="match status" value="1"/>
</dbReference>
<dbReference type="InterPro" id="IPR018303">
    <property type="entry name" value="ATPase_P-typ_P_site"/>
</dbReference>
<dbReference type="RefSeq" id="XP_004338204.1">
    <property type="nucleotide sequence ID" value="XM_004338156.1"/>
</dbReference>
<dbReference type="GeneID" id="14916796"/>
<dbReference type="InterPro" id="IPR023298">
    <property type="entry name" value="ATPase_P-typ_TM_dom_sf"/>
</dbReference>
<dbReference type="FunFam" id="3.40.50.1000:FF:000144">
    <property type="entry name" value="copper-transporting ATPase 1 isoform X2"/>
    <property type="match status" value="1"/>
</dbReference>
<evidence type="ECO:0000313" key="19">
    <source>
        <dbReference type="Proteomes" id="UP000011083"/>
    </source>
</evidence>
<dbReference type="InterPro" id="IPR059000">
    <property type="entry name" value="ATPase_P-type_domA"/>
</dbReference>
<dbReference type="SUPFAM" id="SSF56784">
    <property type="entry name" value="HAD-like"/>
    <property type="match status" value="1"/>
</dbReference>
<dbReference type="Pfam" id="PF00403">
    <property type="entry name" value="HMA"/>
    <property type="match status" value="3"/>
</dbReference>
<feature type="domain" description="HMA" evidence="17">
    <location>
        <begin position="402"/>
        <end position="469"/>
    </location>
</feature>
<dbReference type="PRINTS" id="PR00119">
    <property type="entry name" value="CATATPASE"/>
</dbReference>
<dbReference type="Proteomes" id="UP000011083">
    <property type="component" value="Unassembled WGS sequence"/>
</dbReference>
<dbReference type="InterPro" id="IPR036412">
    <property type="entry name" value="HAD-like_sf"/>
</dbReference>
<dbReference type="NCBIfam" id="TIGR00003">
    <property type="entry name" value="copper ion binding protein"/>
    <property type="match status" value="1"/>
</dbReference>
<feature type="compositionally biased region" description="Acidic residues" evidence="16">
    <location>
        <begin position="87"/>
        <end position="105"/>
    </location>
</feature>
<dbReference type="GO" id="GO:0140581">
    <property type="term" value="F:P-type monovalent copper transporter activity"/>
    <property type="evidence" value="ECO:0007669"/>
    <property type="project" value="UniProtKB-EC"/>
</dbReference>
<dbReference type="Gene3D" id="3.40.1110.10">
    <property type="entry name" value="Calcium-transporting ATPase, cytoplasmic domain N"/>
    <property type="match status" value="2"/>
</dbReference>
<evidence type="ECO:0000256" key="12">
    <source>
        <dbReference type="ARBA" id="ARBA00023008"/>
    </source>
</evidence>
<evidence type="ECO:0000313" key="18">
    <source>
        <dbReference type="EMBL" id="ELR16191.1"/>
    </source>
</evidence>
<proteinExistence type="inferred from homology"/>
<dbReference type="OMA" id="DVIRVPH"/>
<keyword evidence="4 15" id="KW-0812">Transmembrane</keyword>
<feature type="region of interest" description="Disordered" evidence="16">
    <location>
        <begin position="145"/>
        <end position="170"/>
    </location>
</feature>
<keyword evidence="11 15" id="KW-1133">Transmembrane helix</keyword>
<feature type="transmembrane region" description="Helical" evidence="15">
    <location>
        <begin position="672"/>
        <end position="692"/>
    </location>
</feature>
<dbReference type="InterPro" id="IPR001757">
    <property type="entry name" value="P_typ_ATPase"/>
</dbReference>
<keyword evidence="9 15" id="KW-0067">ATP-binding</keyword>
<evidence type="ECO:0000256" key="1">
    <source>
        <dbReference type="ARBA" id="ARBA00004127"/>
    </source>
</evidence>
<keyword evidence="5 15" id="KW-0479">Metal-binding</keyword>
<dbReference type="EC" id="7.2.2.8" evidence="2"/>
<dbReference type="InterPro" id="IPR023214">
    <property type="entry name" value="HAD_sf"/>
</dbReference>
<dbReference type="GO" id="GO:0005507">
    <property type="term" value="F:copper ion binding"/>
    <property type="evidence" value="ECO:0007669"/>
    <property type="project" value="InterPro"/>
</dbReference>
<dbReference type="GO" id="GO:0005524">
    <property type="term" value="F:ATP binding"/>
    <property type="evidence" value="ECO:0007669"/>
    <property type="project" value="UniProtKB-UniRule"/>
</dbReference>
<keyword evidence="7 15" id="KW-0547">Nucleotide-binding</keyword>
<dbReference type="CDD" id="cd00371">
    <property type="entry name" value="HMA"/>
    <property type="match status" value="3"/>
</dbReference>
<evidence type="ECO:0000256" key="8">
    <source>
        <dbReference type="ARBA" id="ARBA00022796"/>
    </source>
</evidence>
<keyword evidence="19" id="KW-1185">Reference proteome</keyword>
<dbReference type="STRING" id="1257118.L8GVU0"/>
<evidence type="ECO:0000256" key="10">
    <source>
        <dbReference type="ARBA" id="ARBA00022967"/>
    </source>
</evidence>
<dbReference type="OrthoDB" id="432719at2759"/>
<dbReference type="InterPro" id="IPR036163">
    <property type="entry name" value="HMA_dom_sf"/>
</dbReference>
<evidence type="ECO:0000256" key="13">
    <source>
        <dbReference type="ARBA" id="ARBA00023065"/>
    </source>
</evidence>
<dbReference type="Pfam" id="PF00122">
    <property type="entry name" value="E1-E2_ATPase"/>
    <property type="match status" value="1"/>
</dbReference>
<evidence type="ECO:0000256" key="3">
    <source>
        <dbReference type="ARBA" id="ARBA00022448"/>
    </source>
</evidence>
<feature type="domain" description="HMA" evidence="17">
    <location>
        <begin position="477"/>
        <end position="543"/>
    </location>
</feature>
<reference evidence="18 19" key="1">
    <citation type="journal article" date="2013" name="Genome Biol.">
        <title>Genome of Acanthamoeba castellanii highlights extensive lateral gene transfer and early evolution of tyrosine kinase signaling.</title>
        <authorList>
            <person name="Clarke M."/>
            <person name="Lohan A.J."/>
            <person name="Liu B."/>
            <person name="Lagkouvardos I."/>
            <person name="Roy S."/>
            <person name="Zafar N."/>
            <person name="Bertelli C."/>
            <person name="Schilde C."/>
            <person name="Kianianmomeni A."/>
            <person name="Burglin T.R."/>
            <person name="Frech C."/>
            <person name="Turcotte B."/>
            <person name="Kopec K.O."/>
            <person name="Synnott J.M."/>
            <person name="Choo C."/>
            <person name="Paponov I."/>
            <person name="Finkler A."/>
            <person name="Soon Heng Tan C."/>
            <person name="Hutchins A.P."/>
            <person name="Weinmeier T."/>
            <person name="Rattei T."/>
            <person name="Chu J.S."/>
            <person name="Gimenez G."/>
            <person name="Irimia M."/>
            <person name="Rigden D.J."/>
            <person name="Fitzpatrick D.A."/>
            <person name="Lorenzo-Morales J."/>
            <person name="Bateman A."/>
            <person name="Chiu C.H."/>
            <person name="Tang P."/>
            <person name="Hegemann P."/>
            <person name="Fromm H."/>
            <person name="Raoult D."/>
            <person name="Greub G."/>
            <person name="Miranda-Saavedra D."/>
            <person name="Chen N."/>
            <person name="Nash P."/>
            <person name="Ginger M.L."/>
            <person name="Horn M."/>
            <person name="Schaap P."/>
            <person name="Caler L."/>
            <person name="Loftus B."/>
        </authorList>
    </citation>
    <scope>NUCLEOTIDE SEQUENCE [LARGE SCALE GENOMIC DNA]</scope>
    <source>
        <strain evidence="18 19">Neff</strain>
    </source>
</reference>
<evidence type="ECO:0000256" key="6">
    <source>
        <dbReference type="ARBA" id="ARBA00022737"/>
    </source>
</evidence>
<feature type="compositionally biased region" description="Acidic residues" evidence="16">
    <location>
        <begin position="380"/>
        <end position="389"/>
    </location>
</feature>
<comment type="similarity">
    <text evidence="15">Belongs to the cation transport ATPase (P-type) (TC 3.A.3) family. Type IB subfamily.</text>
</comment>
<keyword evidence="14 15" id="KW-0472">Membrane</keyword>
<evidence type="ECO:0000256" key="2">
    <source>
        <dbReference type="ARBA" id="ARBA00012517"/>
    </source>
</evidence>
<dbReference type="InterPro" id="IPR027256">
    <property type="entry name" value="P-typ_ATPase_IB"/>
</dbReference>
<feature type="transmembrane region" description="Helical" evidence="15">
    <location>
        <begin position="1218"/>
        <end position="1239"/>
    </location>
</feature>
<keyword evidence="3" id="KW-0813">Transport</keyword>
<dbReference type="Gene3D" id="2.70.150.10">
    <property type="entry name" value="Calcium-transporting ATPase, cytoplasmic transduction domain A"/>
    <property type="match status" value="1"/>
</dbReference>
<feature type="domain" description="HMA" evidence="17">
    <location>
        <begin position="245"/>
        <end position="324"/>
    </location>
</feature>
<keyword evidence="13" id="KW-0406">Ion transport</keyword>
<dbReference type="Gene3D" id="3.30.70.100">
    <property type="match status" value="3"/>
</dbReference>
<evidence type="ECO:0000256" key="9">
    <source>
        <dbReference type="ARBA" id="ARBA00022840"/>
    </source>
</evidence>
<dbReference type="FunFam" id="3.30.70.100:FF:000001">
    <property type="entry name" value="ATPase copper transporting beta"/>
    <property type="match status" value="2"/>
</dbReference>
<dbReference type="Gene3D" id="3.40.50.1000">
    <property type="entry name" value="HAD superfamily/HAD-like"/>
    <property type="match status" value="2"/>
</dbReference>
<feature type="transmembrane region" description="Helical" evidence="15">
    <location>
        <begin position="838"/>
        <end position="858"/>
    </location>
</feature>
<dbReference type="AlphaFoldDB" id="L8GVU0"/>
<comment type="subcellular location">
    <subcellularLocation>
        <location evidence="1">Endomembrane system</location>
        <topology evidence="1">Multi-pass membrane protein</topology>
    </subcellularLocation>
    <subcellularLocation>
        <location evidence="15">Membrane</location>
    </subcellularLocation>
</comment>
<dbReference type="NCBIfam" id="TIGR01494">
    <property type="entry name" value="ATPase_P-type"/>
    <property type="match status" value="2"/>
</dbReference>
<dbReference type="SUPFAM" id="SSF55008">
    <property type="entry name" value="HMA, heavy metal-associated domain"/>
    <property type="match status" value="3"/>
</dbReference>
<evidence type="ECO:0000256" key="14">
    <source>
        <dbReference type="ARBA" id="ARBA00023136"/>
    </source>
</evidence>
<accession>L8GVU0</accession>
<dbReference type="KEGG" id="acan:ACA1_178500"/>
<dbReference type="VEuPathDB" id="AmoebaDB:ACA1_178500"/>
<keyword evidence="6" id="KW-0677">Repeat</keyword>
<evidence type="ECO:0000256" key="4">
    <source>
        <dbReference type="ARBA" id="ARBA00022692"/>
    </source>
</evidence>
<dbReference type="PANTHER" id="PTHR46594">
    <property type="entry name" value="P-TYPE CATION-TRANSPORTING ATPASE"/>
    <property type="match status" value="1"/>
</dbReference>
<name>L8GVU0_ACACF</name>
<gene>
    <name evidence="18" type="ORF">ACA1_178500</name>
</gene>
<protein>
    <recommendedName>
        <fullName evidence="2">P-type Cu(+) transporter</fullName>
        <ecNumber evidence="2">7.2.2.8</ecNumber>
    </recommendedName>
</protein>
<dbReference type="NCBIfam" id="TIGR01525">
    <property type="entry name" value="ATPase-IB_hvy"/>
    <property type="match status" value="1"/>
</dbReference>
<feature type="region of interest" description="Disordered" evidence="16">
    <location>
        <begin position="36"/>
        <end position="55"/>
    </location>
</feature>
<dbReference type="PRINTS" id="PR00943">
    <property type="entry name" value="CUATPASE"/>
</dbReference>
<feature type="transmembrane region" description="Helical" evidence="15">
    <location>
        <begin position="566"/>
        <end position="589"/>
    </location>
</feature>
<dbReference type="InterPro" id="IPR008250">
    <property type="entry name" value="ATPase_P-typ_transduc_dom_A_sf"/>
</dbReference>
<organism evidence="18 19">
    <name type="scientific">Acanthamoeba castellanii (strain ATCC 30010 / Neff)</name>
    <dbReference type="NCBI Taxonomy" id="1257118"/>
    <lineage>
        <taxon>Eukaryota</taxon>
        <taxon>Amoebozoa</taxon>
        <taxon>Discosea</taxon>
        <taxon>Longamoebia</taxon>
        <taxon>Centramoebida</taxon>
        <taxon>Acanthamoebidae</taxon>
        <taxon>Acanthamoeba</taxon>
    </lineage>
</organism>
<evidence type="ECO:0000256" key="7">
    <source>
        <dbReference type="ARBA" id="ARBA00022741"/>
    </source>
</evidence>
<dbReference type="SUPFAM" id="SSF81653">
    <property type="entry name" value="Calcium ATPase, transduction domain A"/>
    <property type="match status" value="1"/>
</dbReference>
<dbReference type="EMBL" id="KB008006">
    <property type="protein sequence ID" value="ELR16191.1"/>
    <property type="molecule type" value="Genomic_DNA"/>
</dbReference>
<feature type="transmembrane region" description="Helical" evidence="15">
    <location>
        <begin position="609"/>
        <end position="632"/>
    </location>
</feature>
<feature type="transmembrane region" description="Helical" evidence="15">
    <location>
        <begin position="644"/>
        <end position="666"/>
    </location>
</feature>
<evidence type="ECO:0000259" key="17">
    <source>
        <dbReference type="PROSITE" id="PS50846"/>
    </source>
</evidence>
<feature type="transmembrane region" description="Helical" evidence="15">
    <location>
        <begin position="1190"/>
        <end position="1212"/>
    </location>
</feature>
<dbReference type="InterPro" id="IPR006122">
    <property type="entry name" value="HMA_Cu_ion-bd"/>
</dbReference>
<dbReference type="CDD" id="cd02094">
    <property type="entry name" value="P-type_ATPase_Cu-like"/>
    <property type="match status" value="1"/>
</dbReference>
<feature type="region of interest" description="Disordered" evidence="16">
    <location>
        <begin position="86"/>
        <end position="113"/>
    </location>
</feature>
<evidence type="ECO:0000256" key="16">
    <source>
        <dbReference type="SAM" id="MobiDB-lite"/>
    </source>
</evidence>
<dbReference type="PROSITE" id="PS50846">
    <property type="entry name" value="HMA_2"/>
    <property type="match status" value="3"/>
</dbReference>
<keyword evidence="8" id="KW-0187">Copper transport</keyword>
<dbReference type="GO" id="GO:0016020">
    <property type="term" value="C:membrane"/>
    <property type="evidence" value="ECO:0007669"/>
    <property type="project" value="UniProtKB-SubCell"/>
</dbReference>
<evidence type="ECO:0000256" key="11">
    <source>
        <dbReference type="ARBA" id="ARBA00022989"/>
    </source>
</evidence>
<feature type="region of interest" description="Disordered" evidence="16">
    <location>
        <begin position="354"/>
        <end position="395"/>
    </location>
</feature>
<evidence type="ECO:0000256" key="5">
    <source>
        <dbReference type="ARBA" id="ARBA00022723"/>
    </source>
</evidence>
<feature type="transmembrane region" description="Helical" evidence="15">
    <location>
        <begin position="878"/>
        <end position="900"/>
    </location>
</feature>
<dbReference type="FunFam" id="2.70.150.10:FF:000002">
    <property type="entry name" value="Copper-transporting ATPase 1, putative"/>
    <property type="match status" value="1"/>
</dbReference>
<evidence type="ECO:0000256" key="15">
    <source>
        <dbReference type="RuleBase" id="RU362081"/>
    </source>
</evidence>
<dbReference type="InterPro" id="IPR023299">
    <property type="entry name" value="ATPase_P-typ_cyto_dom_N"/>
</dbReference>
<keyword evidence="12" id="KW-0186">Copper</keyword>
<dbReference type="PROSITE" id="PS00154">
    <property type="entry name" value="ATPASE_E1_E2"/>
    <property type="match status" value="1"/>
</dbReference>
<dbReference type="PANTHER" id="PTHR46594:SF4">
    <property type="entry name" value="P-TYPE CATION-TRANSPORTING ATPASE"/>
    <property type="match status" value="1"/>
</dbReference>
<dbReference type="PROSITE" id="PS01047">
    <property type="entry name" value="HMA_1"/>
    <property type="match status" value="2"/>
</dbReference>
<dbReference type="SUPFAM" id="SSF81665">
    <property type="entry name" value="Calcium ATPase, transmembrane domain M"/>
    <property type="match status" value="1"/>
</dbReference>
<dbReference type="InterPro" id="IPR017969">
    <property type="entry name" value="Heavy-metal-associated_CS"/>
</dbReference>
<dbReference type="GO" id="GO:0012505">
    <property type="term" value="C:endomembrane system"/>
    <property type="evidence" value="ECO:0007669"/>
    <property type="project" value="UniProtKB-SubCell"/>
</dbReference>
<keyword evidence="10" id="KW-1278">Translocase</keyword>
<sequence length="1278" mass="135543">MASLQATAPTKVGCGCGCPDCRCLAPPAAAPTAENLKKKVDPYGSGDAVRHDGGDKDDETAALLLSSGAVARRCACCCARCQHDTRDNDDDDECNSDDEDDDDNEGSDHDQSRGEVVVAVWPVACGGCAAVVRSVAERRLALAGYPPTAQDPKGKAKAHGQSASTAASRVRVGEGGHAAVRVELCGGLDADEAAREVGRALAADLRGAGFTSAEVVPHTDAAPLLPTPSRPSLFSAASAQAARRPAFLFSVQGMTCGSCVGMVETALSSVKGVVVARVSLRKHAAIVLVDTRLRMGDDAEEGFDEAAVAAELVAAAEELGYAVARLRPEPSDDGAAAADPGLVRHLRRLARRALREAKAKAQPDPFATLDHPLAGGRQENDDDDDEDEAAATGGSAAPAMKDTVFFRVEGMTCASCVAMLENVVRHLPAVTRVSVSLMTEEAEVEYVPHAGTTPDAIREAMADLGFTVTRLDKAVQGQVTLLVEGMHCASCVNKIETALMKHPAIIAASVNNVTKQAKVEFDSTKLGVRDVVELIERTGPYAAQLARPEGSVEALKREKEIRKWRLSFFASLAFTAPLVFISMVLSMLIEPTHEMLQQDYFVRNLSIDAVVQWALATPVQFWIGWDFYVASYKVLKHGSANMDVLVALGTSAAYFYSVLGIVLHLLDDNFTSHLYFETSALLITFIMLGRYLENVAKGKTSEAITKLLSLQAPTAILLTTTPAAATEGGYEVVGEREVDANLVQRDDLLKVLPGAHIPVDGRVTHGRTTVDEAMITGEALPVTKAEGDEVIGGTINQAGLIHVRATRVGADTALARIVQLVQEAQTSKAPIQALADRISGVFVPVVLGLALLTFGTWYTLCLTGVVPEAWIEAGADAFLFSFLFAVSVVVIACPCSLGLATPTAVMVGTGVAAQLGVLIKGGAALETAHKVSAIIFDKTGTLTHGKPVVTDLLRVDDACAQLDLDERAFFTLVGAAESASEHPLGRAIHAHALRALADAPTTATAAAALPQPRDYQAIPGRGLSCRVGEYGVYIGNRLLMGDHAFAIPERVERYMSSLEEQGKTCMLVALLRDSNELEREVAGCIAVADTIKPEAPLVVQHLKRMGIQVWMVTGDNRRTAQAIAHQVEITDVFAEVLPSNKAAKVKELQAQGTDVAIETADVVLMRNDLADVVTAIDLSTKTYRRIKLNFMWAFGYNVCSIPVAAGVLYPAFHISLPPALAGLAMALSSVSVVCSSLLLKLYKKPVLSAAPPASPWLLPSFCRRRLTSTAPYAQLPGN</sequence>